<dbReference type="GO" id="GO:0016853">
    <property type="term" value="F:isomerase activity"/>
    <property type="evidence" value="ECO:0007669"/>
    <property type="project" value="UniProtKB-KW"/>
</dbReference>
<organism evidence="1 2">
    <name type="scientific">Vibrio parahaemolyticus</name>
    <dbReference type="NCBI Taxonomy" id="670"/>
    <lineage>
        <taxon>Bacteria</taxon>
        <taxon>Pseudomonadati</taxon>
        <taxon>Pseudomonadota</taxon>
        <taxon>Gammaproteobacteria</taxon>
        <taxon>Vibrionales</taxon>
        <taxon>Vibrionaceae</taxon>
        <taxon>Vibrio</taxon>
    </lineage>
</organism>
<dbReference type="Gene3D" id="2.60.120.10">
    <property type="entry name" value="Jelly Rolls"/>
    <property type="match status" value="1"/>
</dbReference>
<proteinExistence type="predicted"/>
<dbReference type="SUPFAM" id="SSF51182">
    <property type="entry name" value="RmlC-like cupins"/>
    <property type="match status" value="1"/>
</dbReference>
<protein>
    <submittedName>
        <fullName evidence="1">Phosphomannose isomerase</fullName>
    </submittedName>
</protein>
<dbReference type="InterPro" id="IPR011051">
    <property type="entry name" value="RmlC_Cupin_sf"/>
</dbReference>
<sequence length="89" mass="9498">DVEELVKCTDFVPKPFNSLVLEPNANGCQSLYPVPVADFSFSILNQPNNEVVEANSAEILMAIDADLTLISDNGETLTAAKGQSVFVPA</sequence>
<dbReference type="AlphaFoldDB" id="A0A227IZH2"/>
<evidence type="ECO:0000313" key="2">
    <source>
        <dbReference type="Proteomes" id="UP000214596"/>
    </source>
</evidence>
<accession>A0A227IZH2</accession>
<dbReference type="EMBL" id="NIXT01004537">
    <property type="protein sequence ID" value="OXE28271.1"/>
    <property type="molecule type" value="Genomic_DNA"/>
</dbReference>
<name>A0A227IZH2_VIBPH</name>
<feature type="non-terminal residue" evidence="1">
    <location>
        <position position="1"/>
    </location>
</feature>
<keyword evidence="1" id="KW-0413">Isomerase</keyword>
<evidence type="ECO:0000313" key="1">
    <source>
        <dbReference type="EMBL" id="OXE28271.1"/>
    </source>
</evidence>
<dbReference type="InterPro" id="IPR014710">
    <property type="entry name" value="RmlC-like_jellyroll"/>
</dbReference>
<gene>
    <name evidence="1" type="ORF">CA163_34785</name>
</gene>
<comment type="caution">
    <text evidence="1">The sequence shown here is derived from an EMBL/GenBank/DDBJ whole genome shotgun (WGS) entry which is preliminary data.</text>
</comment>
<dbReference type="Proteomes" id="UP000214596">
    <property type="component" value="Unassembled WGS sequence"/>
</dbReference>
<reference evidence="1 2" key="1">
    <citation type="journal article" date="2017" name="Appl. Environ. Microbiol.">
        <title>Parallel evolution of two clades of a major Atlantic endemic Vibrio parahaemolyticus pathogen lineage by independent acquisition of related pathogenicity islands.</title>
        <authorList>
            <person name="Xu F."/>
            <person name="Gonzalez-Escalona N."/>
            <person name="Drees K.P."/>
            <person name="Sebra R.P."/>
            <person name="Cooper V.S."/>
            <person name="Jones S.H."/>
            <person name="Whistler C.A."/>
        </authorList>
    </citation>
    <scope>NUCLEOTIDE SEQUENCE [LARGE SCALE GENOMIC DNA]</scope>
    <source>
        <strain evidence="1 2">MAVP-3</strain>
    </source>
</reference>
<feature type="non-terminal residue" evidence="1">
    <location>
        <position position="89"/>
    </location>
</feature>